<dbReference type="PANTHER" id="PTHR30093:SF44">
    <property type="entry name" value="TYPE II SECRETION SYSTEM CORE PROTEIN G"/>
    <property type="match status" value="1"/>
</dbReference>
<dbReference type="InterPro" id="IPR000983">
    <property type="entry name" value="Bac_GSPG_pilin"/>
</dbReference>
<dbReference type="PANTHER" id="PTHR30093">
    <property type="entry name" value="GENERAL SECRETION PATHWAY PROTEIN G"/>
    <property type="match status" value="1"/>
</dbReference>
<sequence>MFDKIKSGKGQGGFTLVELMIVVNIIGILSVISIQNGLTYIQRAREKVTKENLRILRDAMSMYSVDTNHFPSKIVAGDYAIGHTGTDRGGSSEIIAPASNYLRKIPTNLIPGEDDNFPGNWVTMLEDTDETFVTDLYTQRWDGWFYIYKLDHEEVGLVLVIRSGNDVSGETFPEW</sequence>
<dbReference type="Pfam" id="PF07963">
    <property type="entry name" value="N_methyl"/>
    <property type="match status" value="1"/>
</dbReference>
<feature type="transmembrane region" description="Helical" evidence="6">
    <location>
        <begin position="12"/>
        <end position="34"/>
    </location>
</feature>
<evidence type="ECO:0000313" key="8">
    <source>
        <dbReference type="Proteomes" id="UP000229307"/>
    </source>
</evidence>
<evidence type="ECO:0000256" key="1">
    <source>
        <dbReference type="ARBA" id="ARBA00004167"/>
    </source>
</evidence>
<keyword evidence="5 6" id="KW-0472">Membrane</keyword>
<organism evidence="7 8">
    <name type="scientific">Candidatus Desantisbacteria bacterium CG_4_10_14_0_8_um_filter_48_22</name>
    <dbReference type="NCBI Taxonomy" id="1974543"/>
    <lineage>
        <taxon>Bacteria</taxon>
        <taxon>Candidatus Desantisiibacteriota</taxon>
    </lineage>
</organism>
<keyword evidence="4 6" id="KW-1133">Transmembrane helix</keyword>
<evidence type="ECO:0000256" key="4">
    <source>
        <dbReference type="ARBA" id="ARBA00022989"/>
    </source>
</evidence>
<dbReference type="GO" id="GO:0015628">
    <property type="term" value="P:protein secretion by the type II secretion system"/>
    <property type="evidence" value="ECO:0007669"/>
    <property type="project" value="InterPro"/>
</dbReference>
<dbReference type="SUPFAM" id="SSF54523">
    <property type="entry name" value="Pili subunits"/>
    <property type="match status" value="1"/>
</dbReference>
<keyword evidence="3 6" id="KW-0812">Transmembrane</keyword>
<gene>
    <name evidence="7" type="ORF">COY52_00935</name>
</gene>
<evidence type="ECO:0000256" key="6">
    <source>
        <dbReference type="SAM" id="Phobius"/>
    </source>
</evidence>
<dbReference type="AlphaFoldDB" id="A0A2M7SF66"/>
<dbReference type="Gene3D" id="3.30.700.10">
    <property type="entry name" value="Glycoprotein, Type 4 Pilin"/>
    <property type="match status" value="1"/>
</dbReference>
<dbReference type="GO" id="GO:0015627">
    <property type="term" value="C:type II protein secretion system complex"/>
    <property type="evidence" value="ECO:0007669"/>
    <property type="project" value="InterPro"/>
</dbReference>
<dbReference type="InterPro" id="IPR045584">
    <property type="entry name" value="Pilin-like"/>
</dbReference>
<dbReference type="InterPro" id="IPR012902">
    <property type="entry name" value="N_methyl_site"/>
</dbReference>
<protein>
    <recommendedName>
        <fullName evidence="9">Type II secretion system protein GspG C-terminal domain-containing protein</fullName>
    </recommendedName>
</protein>
<evidence type="ECO:0000256" key="2">
    <source>
        <dbReference type="ARBA" id="ARBA00022481"/>
    </source>
</evidence>
<proteinExistence type="predicted"/>
<dbReference type="NCBIfam" id="TIGR02532">
    <property type="entry name" value="IV_pilin_GFxxxE"/>
    <property type="match status" value="1"/>
</dbReference>
<dbReference type="EMBL" id="PFMR01000031">
    <property type="protein sequence ID" value="PIZ18156.1"/>
    <property type="molecule type" value="Genomic_DNA"/>
</dbReference>
<reference evidence="8" key="1">
    <citation type="submission" date="2017-09" db="EMBL/GenBank/DDBJ databases">
        <title>Depth-based differentiation of microbial function through sediment-hosted aquifers and enrichment of novel symbionts in the deep terrestrial subsurface.</title>
        <authorList>
            <person name="Probst A.J."/>
            <person name="Ladd B."/>
            <person name="Jarett J.K."/>
            <person name="Geller-Mcgrath D.E."/>
            <person name="Sieber C.M.K."/>
            <person name="Emerson J.B."/>
            <person name="Anantharaman K."/>
            <person name="Thomas B.C."/>
            <person name="Malmstrom R."/>
            <person name="Stieglmeier M."/>
            <person name="Klingl A."/>
            <person name="Woyke T."/>
            <person name="Ryan C.M."/>
            <person name="Banfield J.F."/>
        </authorList>
    </citation>
    <scope>NUCLEOTIDE SEQUENCE [LARGE SCALE GENOMIC DNA]</scope>
</reference>
<keyword evidence="2" id="KW-0488">Methylation</keyword>
<accession>A0A2M7SF66</accession>
<evidence type="ECO:0000313" key="7">
    <source>
        <dbReference type="EMBL" id="PIZ18156.1"/>
    </source>
</evidence>
<dbReference type="PRINTS" id="PR00813">
    <property type="entry name" value="BCTERIALGSPG"/>
</dbReference>
<evidence type="ECO:0008006" key="9">
    <source>
        <dbReference type="Google" id="ProtNLM"/>
    </source>
</evidence>
<dbReference type="Proteomes" id="UP000229307">
    <property type="component" value="Unassembled WGS sequence"/>
</dbReference>
<evidence type="ECO:0000256" key="3">
    <source>
        <dbReference type="ARBA" id="ARBA00022692"/>
    </source>
</evidence>
<comment type="caution">
    <text evidence="7">The sequence shown here is derived from an EMBL/GenBank/DDBJ whole genome shotgun (WGS) entry which is preliminary data.</text>
</comment>
<evidence type="ECO:0000256" key="5">
    <source>
        <dbReference type="ARBA" id="ARBA00023136"/>
    </source>
</evidence>
<dbReference type="GO" id="GO:0016020">
    <property type="term" value="C:membrane"/>
    <property type="evidence" value="ECO:0007669"/>
    <property type="project" value="UniProtKB-SubCell"/>
</dbReference>
<comment type="subcellular location">
    <subcellularLocation>
        <location evidence="1">Membrane</location>
        <topology evidence="1">Single-pass membrane protein</topology>
    </subcellularLocation>
</comment>
<name>A0A2M7SF66_9BACT</name>